<evidence type="ECO:0000313" key="2">
    <source>
        <dbReference type="EMBL" id="CAD8437108.1"/>
    </source>
</evidence>
<proteinExistence type="predicted"/>
<accession>A0A7S0D099</accession>
<gene>
    <name evidence="2" type="ORF">LAMO00422_LOCUS4311</name>
</gene>
<feature type="transmembrane region" description="Helical" evidence="1">
    <location>
        <begin position="15"/>
        <end position="34"/>
    </location>
</feature>
<keyword evidence="1" id="KW-0472">Membrane</keyword>
<evidence type="ECO:0000256" key="1">
    <source>
        <dbReference type="SAM" id="Phobius"/>
    </source>
</evidence>
<dbReference type="AlphaFoldDB" id="A0A7S0D099"/>
<name>A0A7S0D099_9EUKA</name>
<feature type="transmembrane region" description="Helical" evidence="1">
    <location>
        <begin position="121"/>
        <end position="138"/>
    </location>
</feature>
<feature type="transmembrane region" description="Helical" evidence="1">
    <location>
        <begin position="75"/>
        <end position="101"/>
    </location>
</feature>
<keyword evidence="1" id="KW-1133">Transmembrane helix</keyword>
<keyword evidence="1" id="KW-0812">Transmembrane</keyword>
<reference evidence="2" key="1">
    <citation type="submission" date="2021-01" db="EMBL/GenBank/DDBJ databases">
        <authorList>
            <person name="Corre E."/>
            <person name="Pelletier E."/>
            <person name="Niang G."/>
            <person name="Scheremetjew M."/>
            <person name="Finn R."/>
            <person name="Kale V."/>
            <person name="Holt S."/>
            <person name="Cochrane G."/>
            <person name="Meng A."/>
            <person name="Brown T."/>
            <person name="Cohen L."/>
        </authorList>
    </citation>
    <scope>NUCLEOTIDE SEQUENCE</scope>
    <source>
        <strain evidence="2">CCMP2058</strain>
    </source>
</reference>
<dbReference type="EMBL" id="HBEM01006137">
    <property type="protein sequence ID" value="CAD8437108.1"/>
    <property type="molecule type" value="Transcribed_RNA"/>
</dbReference>
<protein>
    <submittedName>
        <fullName evidence="2">Uncharacterized protein</fullName>
    </submittedName>
</protein>
<dbReference type="InterPro" id="IPR038770">
    <property type="entry name" value="Na+/solute_symporter_sf"/>
</dbReference>
<organism evidence="2">
    <name type="scientific">Amorphochlora amoebiformis</name>
    <dbReference type="NCBI Taxonomy" id="1561963"/>
    <lineage>
        <taxon>Eukaryota</taxon>
        <taxon>Sar</taxon>
        <taxon>Rhizaria</taxon>
        <taxon>Cercozoa</taxon>
        <taxon>Chlorarachniophyceae</taxon>
        <taxon>Amorphochlora</taxon>
    </lineage>
</organism>
<sequence length="155" mass="18072">MEIYRRTCFQRHGEFSLLTGFIIAIETRIYLYFVGSSRSFTHRLCIALILMASAIAIILRLMVDKQFSDRHIFTIFMAMAVITQLGVWVYLCWVSPIGWVLMMLRLGLGWKRTRCVFFHPIAYFALFIWFSHDILPVVSKSMYNFAIKNGISPEG</sequence>
<dbReference type="Gene3D" id="1.20.1530.20">
    <property type="match status" value="1"/>
</dbReference>
<feature type="transmembrane region" description="Helical" evidence="1">
    <location>
        <begin position="40"/>
        <end position="63"/>
    </location>
</feature>